<dbReference type="EMBL" id="MCFG01000017">
    <property type="protein sequence ID" value="ORX86729.1"/>
    <property type="molecule type" value="Genomic_DNA"/>
</dbReference>
<dbReference type="Gene3D" id="3.40.50.11350">
    <property type="match status" value="1"/>
</dbReference>
<dbReference type="PANTHER" id="PTHR13132:SF29">
    <property type="entry name" value="ALPHA-(1,6)-FUCOSYLTRANSFERASE"/>
    <property type="match status" value="1"/>
</dbReference>
<sequence>METSKKKKYLIIDASNCGWGDRLIQIVSGFYVALLSKRSFKIIGVDLEKVFEKPNIDWTLDKKELERLQKSKSIKELNYLDKKYYEEGFLYTNFTSNYENYEALKYRIQNGKIVTIFENVFHKKQLYEMGLRPDIAYGCAYEYLFKPKPNVMNIVSEYYNDMEIKRDYYMSQKEYESNSKIDYLPSNDEPIRIGIQIRTGDNVFNQDESNYCKEDAINMKNIKQYFDCAQSIEDDIFKTPYNKPEGSLSMQSDKKMEKRKIYWFLITDCKLIREQAKEKWPDKIITITDKNIDHFEKEKASEESINLTIAEHWLFGEMDYHIVSRASCYGRTASLRRKIFHHIYEVEITQPYYKKCGIRDFDTFETSSKYWIEL</sequence>
<dbReference type="Proteomes" id="UP000193944">
    <property type="component" value="Unassembled WGS sequence"/>
</dbReference>
<organism evidence="1 2">
    <name type="scientific">Anaeromyces robustus</name>
    <dbReference type="NCBI Taxonomy" id="1754192"/>
    <lineage>
        <taxon>Eukaryota</taxon>
        <taxon>Fungi</taxon>
        <taxon>Fungi incertae sedis</taxon>
        <taxon>Chytridiomycota</taxon>
        <taxon>Chytridiomycota incertae sedis</taxon>
        <taxon>Neocallimastigomycetes</taxon>
        <taxon>Neocallimastigales</taxon>
        <taxon>Neocallimastigaceae</taxon>
        <taxon>Anaeromyces</taxon>
    </lineage>
</organism>
<keyword evidence="2" id="KW-1185">Reference proteome</keyword>
<gene>
    <name evidence="1" type="ORF">BCR32DRAFT_324811</name>
</gene>
<reference evidence="1 2" key="2">
    <citation type="submission" date="2016-08" db="EMBL/GenBank/DDBJ databases">
        <title>Pervasive Adenine N6-methylation of Active Genes in Fungi.</title>
        <authorList>
            <consortium name="DOE Joint Genome Institute"/>
            <person name="Mondo S.J."/>
            <person name="Dannebaum R.O."/>
            <person name="Kuo R.C."/>
            <person name="Labutti K."/>
            <person name="Haridas S."/>
            <person name="Kuo A."/>
            <person name="Salamov A."/>
            <person name="Ahrendt S.R."/>
            <person name="Lipzen A."/>
            <person name="Sullivan W."/>
            <person name="Andreopoulos W.B."/>
            <person name="Clum A."/>
            <person name="Lindquist E."/>
            <person name="Daum C."/>
            <person name="Ramamoorthy G.K."/>
            <person name="Gryganskyi A."/>
            <person name="Culley D."/>
            <person name="Magnuson J.K."/>
            <person name="James T.Y."/>
            <person name="O'Malley M.A."/>
            <person name="Stajich J.E."/>
            <person name="Spatafora J.W."/>
            <person name="Visel A."/>
            <person name="Grigoriev I.V."/>
        </authorList>
    </citation>
    <scope>NUCLEOTIDE SEQUENCE [LARGE SCALE GENOMIC DNA]</scope>
    <source>
        <strain evidence="1 2">S4</strain>
    </source>
</reference>
<dbReference type="GO" id="GO:0046921">
    <property type="term" value="F:alpha-(1-&gt;6)-fucosyltransferase activity"/>
    <property type="evidence" value="ECO:0007669"/>
    <property type="project" value="TreeGrafter"/>
</dbReference>
<name>A0A1Y1XLV5_9FUNG</name>
<dbReference type="PANTHER" id="PTHR13132">
    <property type="entry name" value="ALPHA- 1,6 -FUCOSYLTRANSFERASE"/>
    <property type="match status" value="1"/>
</dbReference>
<reference evidence="1 2" key="1">
    <citation type="submission" date="2016-08" db="EMBL/GenBank/DDBJ databases">
        <title>A Parts List for Fungal Cellulosomes Revealed by Comparative Genomics.</title>
        <authorList>
            <consortium name="DOE Joint Genome Institute"/>
            <person name="Haitjema C.H."/>
            <person name="Gilmore S.P."/>
            <person name="Henske J.K."/>
            <person name="Solomon K.V."/>
            <person name="De Groot R."/>
            <person name="Kuo A."/>
            <person name="Mondo S.J."/>
            <person name="Salamov A.A."/>
            <person name="Labutti K."/>
            <person name="Zhao Z."/>
            <person name="Chiniquy J."/>
            <person name="Barry K."/>
            <person name="Brewer H.M."/>
            <person name="Purvine S.O."/>
            <person name="Wright A.T."/>
            <person name="Boxma B."/>
            <person name="Van Alen T."/>
            <person name="Hackstein J.H."/>
            <person name="Baker S.E."/>
            <person name="Grigoriev I.V."/>
            <person name="O'Malley M.A."/>
        </authorList>
    </citation>
    <scope>NUCLEOTIDE SEQUENCE [LARGE SCALE GENOMIC DNA]</scope>
    <source>
        <strain evidence="1 2">S4</strain>
    </source>
</reference>
<proteinExistence type="predicted"/>
<comment type="caution">
    <text evidence="1">The sequence shown here is derived from an EMBL/GenBank/DDBJ whole genome shotgun (WGS) entry which is preliminary data.</text>
</comment>
<dbReference type="GO" id="GO:0006487">
    <property type="term" value="P:protein N-linked glycosylation"/>
    <property type="evidence" value="ECO:0007669"/>
    <property type="project" value="TreeGrafter"/>
</dbReference>
<evidence type="ECO:0000313" key="2">
    <source>
        <dbReference type="Proteomes" id="UP000193944"/>
    </source>
</evidence>
<dbReference type="STRING" id="1754192.A0A1Y1XLV5"/>
<accession>A0A1Y1XLV5</accession>
<evidence type="ECO:0000313" key="1">
    <source>
        <dbReference type="EMBL" id="ORX86729.1"/>
    </source>
</evidence>
<dbReference type="AlphaFoldDB" id="A0A1Y1XLV5"/>
<protein>
    <submittedName>
        <fullName evidence="1">Uncharacterized protein</fullName>
    </submittedName>
</protein>
<dbReference type="OrthoDB" id="428346at2759"/>